<evidence type="ECO:0000313" key="4">
    <source>
        <dbReference type="Proteomes" id="UP000612746"/>
    </source>
</evidence>
<dbReference type="GO" id="GO:0005085">
    <property type="term" value="F:guanyl-nucleotide exchange factor activity"/>
    <property type="evidence" value="ECO:0007669"/>
    <property type="project" value="UniProtKB-KW"/>
</dbReference>
<evidence type="ECO:0000256" key="1">
    <source>
        <dbReference type="PROSITE-ProRule" id="PRU00135"/>
    </source>
</evidence>
<evidence type="ECO:0000313" key="3">
    <source>
        <dbReference type="EMBL" id="KAG2173530.1"/>
    </source>
</evidence>
<accession>A0A8H7PH17</accession>
<dbReference type="InterPro" id="IPR000651">
    <property type="entry name" value="Ras-like_Gua-exchang_fac_N"/>
</dbReference>
<sequence>FVPTGVPLSPTSPWLRQSVGGEGNVLHVLEDGNEVLIMEMVSGKLQVVAGTAERLFIKLADETAQDMDYVDTYLLCHSYFCSPAELLENLMARYPFL</sequence>
<reference evidence="3" key="1">
    <citation type="submission" date="2020-12" db="EMBL/GenBank/DDBJ databases">
        <title>Metabolic potential, ecology and presence of endohyphal bacteria is reflected in genomic diversity of Mucoromycotina.</title>
        <authorList>
            <person name="Muszewska A."/>
            <person name="Okrasinska A."/>
            <person name="Steczkiewicz K."/>
            <person name="Drgas O."/>
            <person name="Orlowska M."/>
            <person name="Perlinska-Lenart U."/>
            <person name="Aleksandrzak-Piekarczyk T."/>
            <person name="Szatraj K."/>
            <person name="Zielenkiewicz U."/>
            <person name="Pilsyk S."/>
            <person name="Malc E."/>
            <person name="Mieczkowski P."/>
            <person name="Kruszewska J.S."/>
            <person name="Biernat P."/>
            <person name="Pawlowska J."/>
        </authorList>
    </citation>
    <scope>NUCLEOTIDE SEQUENCE</scope>
    <source>
        <strain evidence="3">WA0000051536</strain>
    </source>
</reference>
<dbReference type="SUPFAM" id="SSF48366">
    <property type="entry name" value="Ras GEF"/>
    <property type="match status" value="1"/>
</dbReference>
<name>A0A8H7PH17_9FUNG</name>
<proteinExistence type="predicted"/>
<feature type="non-terminal residue" evidence="3">
    <location>
        <position position="97"/>
    </location>
</feature>
<comment type="caution">
    <text evidence="3">The sequence shown here is derived from an EMBL/GenBank/DDBJ whole genome shotgun (WGS) entry which is preliminary data.</text>
</comment>
<gene>
    <name evidence="3" type="ORF">INT44_007121</name>
</gene>
<protein>
    <recommendedName>
        <fullName evidence="2">N-terminal Ras-GEF domain-containing protein</fullName>
    </recommendedName>
</protein>
<keyword evidence="4" id="KW-1185">Reference proteome</keyword>
<dbReference type="EMBL" id="JAEPRA010000018">
    <property type="protein sequence ID" value="KAG2173530.1"/>
    <property type="molecule type" value="Genomic_DNA"/>
</dbReference>
<dbReference type="Pfam" id="PF00618">
    <property type="entry name" value="RasGEF_N"/>
    <property type="match status" value="1"/>
</dbReference>
<feature type="domain" description="N-terminal Ras-GEF" evidence="2">
    <location>
        <begin position="43"/>
        <end position="97"/>
    </location>
</feature>
<dbReference type="Gene3D" id="1.20.870.10">
    <property type="entry name" value="Son of sevenless (SoS) protein Chain: S domain 1"/>
    <property type="match status" value="1"/>
</dbReference>
<dbReference type="PROSITE" id="PS50212">
    <property type="entry name" value="RASGEF_NTER"/>
    <property type="match status" value="1"/>
</dbReference>
<evidence type="ECO:0000259" key="2">
    <source>
        <dbReference type="PROSITE" id="PS50212"/>
    </source>
</evidence>
<dbReference type="InterPro" id="IPR023578">
    <property type="entry name" value="Ras_GEF_dom_sf"/>
</dbReference>
<dbReference type="OrthoDB" id="546434at2759"/>
<dbReference type="AlphaFoldDB" id="A0A8H7PH17"/>
<organism evidence="3 4">
    <name type="scientific">Umbelopsis vinacea</name>
    <dbReference type="NCBI Taxonomy" id="44442"/>
    <lineage>
        <taxon>Eukaryota</taxon>
        <taxon>Fungi</taxon>
        <taxon>Fungi incertae sedis</taxon>
        <taxon>Mucoromycota</taxon>
        <taxon>Mucoromycotina</taxon>
        <taxon>Umbelopsidomycetes</taxon>
        <taxon>Umbelopsidales</taxon>
        <taxon>Umbelopsidaceae</taxon>
        <taxon>Umbelopsis</taxon>
    </lineage>
</organism>
<dbReference type="Proteomes" id="UP000612746">
    <property type="component" value="Unassembled WGS sequence"/>
</dbReference>
<keyword evidence="1" id="KW-0344">Guanine-nucleotide releasing factor</keyword>